<dbReference type="EMBL" id="GGEC01092062">
    <property type="protein sequence ID" value="MBX72546.1"/>
    <property type="molecule type" value="Transcribed_RNA"/>
</dbReference>
<sequence length="32" mass="3224">MRHVAGGGVAGLEAWERGLCTGSDGHCSGVPR</sequence>
<dbReference type="AlphaFoldDB" id="A0A2P2QZW0"/>
<evidence type="ECO:0000313" key="1">
    <source>
        <dbReference type="EMBL" id="MBX72546.1"/>
    </source>
</evidence>
<accession>A0A2P2QZW0</accession>
<organism evidence="1">
    <name type="scientific">Rhizophora mucronata</name>
    <name type="common">Asiatic mangrove</name>
    <dbReference type="NCBI Taxonomy" id="61149"/>
    <lineage>
        <taxon>Eukaryota</taxon>
        <taxon>Viridiplantae</taxon>
        <taxon>Streptophyta</taxon>
        <taxon>Embryophyta</taxon>
        <taxon>Tracheophyta</taxon>
        <taxon>Spermatophyta</taxon>
        <taxon>Magnoliopsida</taxon>
        <taxon>eudicotyledons</taxon>
        <taxon>Gunneridae</taxon>
        <taxon>Pentapetalae</taxon>
        <taxon>rosids</taxon>
        <taxon>fabids</taxon>
        <taxon>Malpighiales</taxon>
        <taxon>Rhizophoraceae</taxon>
        <taxon>Rhizophora</taxon>
    </lineage>
</organism>
<name>A0A2P2QZW0_RHIMU</name>
<proteinExistence type="predicted"/>
<protein>
    <submittedName>
        <fullName evidence="1">Uncharacterized protein</fullName>
    </submittedName>
</protein>
<reference evidence="1" key="1">
    <citation type="submission" date="2018-02" db="EMBL/GenBank/DDBJ databases">
        <title>Rhizophora mucronata_Transcriptome.</title>
        <authorList>
            <person name="Meera S.P."/>
            <person name="Sreeshan A."/>
            <person name="Augustine A."/>
        </authorList>
    </citation>
    <scope>NUCLEOTIDE SEQUENCE</scope>
    <source>
        <tissue evidence="1">Leaf</tissue>
    </source>
</reference>